<comment type="caution">
    <text evidence="1">The sequence shown here is derived from an EMBL/GenBank/DDBJ whole genome shotgun (WGS) entry which is preliminary data.</text>
</comment>
<sequence>VAKSAPAAPAVAPMAQGNVVPLNNVNEYVVVHRQVPNAQFYRPVANQAAGGR</sequence>
<organism evidence="1">
    <name type="scientific">sediment metagenome</name>
    <dbReference type="NCBI Taxonomy" id="749907"/>
    <lineage>
        <taxon>unclassified sequences</taxon>
        <taxon>metagenomes</taxon>
        <taxon>ecological metagenomes</taxon>
    </lineage>
</organism>
<protein>
    <submittedName>
        <fullName evidence="1">Uncharacterized protein</fullName>
    </submittedName>
</protein>
<name>D9PJG7_9ZZZZ</name>
<evidence type="ECO:0000313" key="1">
    <source>
        <dbReference type="EMBL" id="EFK96291.1"/>
    </source>
</evidence>
<reference evidence="1" key="2">
    <citation type="journal article" date="2011" name="Microb. Ecol.">
        <title>Taxonomic and Functional Metagenomic Profiling of the Microbial Community in the Anoxic Sediment of a Sub-saline Shallow Lake (Laguna de Carrizo, Central Spain).</title>
        <authorList>
            <person name="Ferrer M."/>
            <person name="Guazzaroni M.E."/>
            <person name="Richter M."/>
            <person name="Garcia-Salamanca A."/>
            <person name="Yarza P."/>
            <person name="Suarez-Suarez A."/>
            <person name="Solano J."/>
            <person name="Alcaide M."/>
            <person name="van Dillewijn P."/>
            <person name="Molina-Henares M.A."/>
            <person name="Lopez-Cortes N."/>
            <person name="Al-Ramahi Y."/>
            <person name="Guerrero C."/>
            <person name="Acosta A."/>
            <person name="de Eugenio L.I."/>
            <person name="Martinez V."/>
            <person name="Marques S."/>
            <person name="Rojo F."/>
            <person name="Santero E."/>
            <person name="Genilloud O."/>
            <person name="Perez-Perez J."/>
            <person name="Rossello-Mora R."/>
            <person name="Ramos J.L."/>
        </authorList>
    </citation>
    <scope>NUCLEOTIDE SEQUENCE</scope>
</reference>
<reference evidence="1" key="1">
    <citation type="submission" date="2010-07" db="EMBL/GenBank/DDBJ databases">
        <authorList>
            <consortium name="CONSOLIDER consortium CSD2007-00005"/>
            <person name="Guazzaroni M.-E."/>
            <person name="Richter M."/>
            <person name="Garcia-Salamanca A."/>
            <person name="Yarza P."/>
            <person name="Ferrer M."/>
        </authorList>
    </citation>
    <scope>NUCLEOTIDE SEQUENCE</scope>
</reference>
<gene>
    <name evidence="1" type="ORF">LDC_1676</name>
</gene>
<accession>D9PJG7</accession>
<dbReference type="AlphaFoldDB" id="D9PJG7"/>
<feature type="non-terminal residue" evidence="1">
    <location>
        <position position="1"/>
    </location>
</feature>
<proteinExistence type="predicted"/>
<dbReference type="EMBL" id="ADZX01000517">
    <property type="protein sequence ID" value="EFK96291.1"/>
    <property type="molecule type" value="Genomic_DNA"/>
</dbReference>